<proteinExistence type="inferred from homology"/>
<keyword evidence="7" id="KW-1185">Reference proteome</keyword>
<accession>F3ZTM8</accession>
<dbReference type="PANTHER" id="PTHR30126:SF39">
    <property type="entry name" value="HTH-TYPE TRANSCRIPTIONAL REGULATOR CYSL"/>
    <property type="match status" value="1"/>
</dbReference>
<dbReference type="OrthoDB" id="9785745at2"/>
<dbReference type="STRING" id="679937.Bcop_1052"/>
<dbReference type="PANTHER" id="PTHR30126">
    <property type="entry name" value="HTH-TYPE TRANSCRIPTIONAL REGULATOR"/>
    <property type="match status" value="1"/>
</dbReference>
<comment type="similarity">
    <text evidence="1">Belongs to the LysR transcriptional regulatory family.</text>
</comment>
<organism evidence="6 7">
    <name type="scientific">Bacteroides coprosuis DSM 18011</name>
    <dbReference type="NCBI Taxonomy" id="679937"/>
    <lineage>
        <taxon>Bacteria</taxon>
        <taxon>Pseudomonadati</taxon>
        <taxon>Bacteroidota</taxon>
        <taxon>Bacteroidia</taxon>
        <taxon>Bacteroidales</taxon>
        <taxon>Bacteroidaceae</taxon>
        <taxon>Bacteroides</taxon>
    </lineage>
</organism>
<dbReference type="AlphaFoldDB" id="F3ZTM8"/>
<reference evidence="6 7" key="1">
    <citation type="journal article" date="2011" name="Stand. Genomic Sci.">
        <title>Non-contiguous finished genome sequence of Bacteroides coprosuis type strain (PC139).</title>
        <authorList>
            <person name="Land M."/>
            <person name="Held B."/>
            <person name="Gronow S."/>
            <person name="Abt B."/>
            <person name="Lucas S."/>
            <person name="Del Rio T.G."/>
            <person name="Nolan M."/>
            <person name="Tice H."/>
            <person name="Cheng J.F."/>
            <person name="Pitluck S."/>
            <person name="Liolios K."/>
            <person name="Pagani I."/>
            <person name="Ivanova N."/>
            <person name="Mavromatis K."/>
            <person name="Mikhailova N."/>
            <person name="Pati A."/>
            <person name="Tapia R."/>
            <person name="Han C."/>
            <person name="Goodwin L."/>
            <person name="Chen A."/>
            <person name="Palaniappan K."/>
            <person name="Hauser L."/>
            <person name="Brambilla E.M."/>
            <person name="Rohde M."/>
            <person name="Goker M."/>
            <person name="Detter J.C."/>
            <person name="Woyke T."/>
            <person name="Bristow J."/>
            <person name="Eisen J.A."/>
            <person name="Markowitz V."/>
            <person name="Hugenholtz P."/>
            <person name="Kyrpides N.C."/>
            <person name="Klenk H.P."/>
            <person name="Lapidus A."/>
        </authorList>
    </citation>
    <scope>NUCLEOTIDE SEQUENCE</scope>
    <source>
        <strain evidence="6 7">DSM 18011</strain>
    </source>
</reference>
<dbReference type="InterPro" id="IPR000847">
    <property type="entry name" value="LysR_HTH_N"/>
</dbReference>
<keyword evidence="3" id="KW-0238">DNA-binding</keyword>
<evidence type="ECO:0000259" key="5">
    <source>
        <dbReference type="PROSITE" id="PS50931"/>
    </source>
</evidence>
<dbReference type="FunFam" id="1.10.10.10:FF:000001">
    <property type="entry name" value="LysR family transcriptional regulator"/>
    <property type="match status" value="1"/>
</dbReference>
<dbReference type="Gene3D" id="1.10.10.10">
    <property type="entry name" value="Winged helix-like DNA-binding domain superfamily/Winged helix DNA-binding domain"/>
    <property type="match status" value="1"/>
</dbReference>
<dbReference type="SUPFAM" id="SSF53850">
    <property type="entry name" value="Periplasmic binding protein-like II"/>
    <property type="match status" value="1"/>
</dbReference>
<evidence type="ECO:0000256" key="4">
    <source>
        <dbReference type="ARBA" id="ARBA00023163"/>
    </source>
</evidence>
<dbReference type="SUPFAM" id="SSF46785">
    <property type="entry name" value="Winged helix' DNA-binding domain"/>
    <property type="match status" value="1"/>
</dbReference>
<dbReference type="GO" id="GO:0000976">
    <property type="term" value="F:transcription cis-regulatory region binding"/>
    <property type="evidence" value="ECO:0007669"/>
    <property type="project" value="TreeGrafter"/>
</dbReference>
<evidence type="ECO:0000313" key="7">
    <source>
        <dbReference type="Proteomes" id="UP000018439"/>
    </source>
</evidence>
<dbReference type="GO" id="GO:0003700">
    <property type="term" value="F:DNA-binding transcription factor activity"/>
    <property type="evidence" value="ECO:0007669"/>
    <property type="project" value="InterPro"/>
</dbReference>
<feature type="domain" description="HTH lysR-type" evidence="5">
    <location>
        <begin position="1"/>
        <end position="58"/>
    </location>
</feature>
<dbReference type="Gene3D" id="3.40.190.290">
    <property type="match status" value="1"/>
</dbReference>
<gene>
    <name evidence="6" type="ORF">Bcop_1052</name>
</gene>
<keyword evidence="2" id="KW-0805">Transcription regulation</keyword>
<dbReference type="Pfam" id="PF00126">
    <property type="entry name" value="HTH_1"/>
    <property type="match status" value="1"/>
</dbReference>
<dbReference type="eggNOG" id="COG0583">
    <property type="taxonomic scope" value="Bacteria"/>
</dbReference>
<evidence type="ECO:0000313" key="6">
    <source>
        <dbReference type="EMBL" id="EGJ71259.1"/>
    </source>
</evidence>
<dbReference type="PRINTS" id="PR00039">
    <property type="entry name" value="HTHLYSR"/>
</dbReference>
<dbReference type="PROSITE" id="PS50931">
    <property type="entry name" value="HTH_LYSR"/>
    <property type="match status" value="1"/>
</dbReference>
<protein>
    <submittedName>
        <fullName evidence="6">Transcriptional regulator, LysR family</fullName>
    </submittedName>
</protein>
<dbReference type="Pfam" id="PF03466">
    <property type="entry name" value="LysR_substrate"/>
    <property type="match status" value="1"/>
</dbReference>
<sequence>MTDFRLKVFLSVANHLSFTKASQELFISQPAISKHIQELESDFETRLFERRGNSIALTASGELLIKHAEELMEQYQHLEYAMHLLHGDYVGELKLGASTTIAQYVLPPILARFIELHPKVKLSLISGNTREIEEAVETHRIDLGLIEGIYRRTNLKYTPFLEDQLITIARKESALNIPNSISINDLNQYPLILREQGSGTLDVIQRAFTEKGIKLKNLKVPLYLGSTESIKLFIQHSDALGIVSTRAVKSDITVGRFREIEIQDIEMNREFSFVSLQGEIVGLPAVFISFASQYKKKL</sequence>
<dbReference type="HOGENOM" id="CLU_039613_6_1_10"/>
<dbReference type="InterPro" id="IPR036390">
    <property type="entry name" value="WH_DNA-bd_sf"/>
</dbReference>
<dbReference type="Proteomes" id="UP000018439">
    <property type="component" value="Chromosome"/>
</dbReference>
<evidence type="ECO:0000256" key="2">
    <source>
        <dbReference type="ARBA" id="ARBA00023015"/>
    </source>
</evidence>
<evidence type="ECO:0000256" key="3">
    <source>
        <dbReference type="ARBA" id="ARBA00023125"/>
    </source>
</evidence>
<name>F3ZTM8_9BACE</name>
<dbReference type="InterPro" id="IPR036388">
    <property type="entry name" value="WH-like_DNA-bd_sf"/>
</dbReference>
<evidence type="ECO:0000256" key="1">
    <source>
        <dbReference type="ARBA" id="ARBA00009437"/>
    </source>
</evidence>
<dbReference type="EMBL" id="CM001167">
    <property type="protein sequence ID" value="EGJ71259.1"/>
    <property type="molecule type" value="Genomic_DNA"/>
</dbReference>
<keyword evidence="4" id="KW-0804">Transcription</keyword>
<dbReference type="InterPro" id="IPR005119">
    <property type="entry name" value="LysR_subst-bd"/>
</dbReference>